<protein>
    <recommendedName>
        <fullName evidence="7 8">Translation initiation factor IF-2</fullName>
    </recommendedName>
</protein>
<evidence type="ECO:0000256" key="8">
    <source>
        <dbReference type="RuleBase" id="RU000644"/>
    </source>
</evidence>
<evidence type="ECO:0000313" key="10">
    <source>
        <dbReference type="EMBL" id="AIE98939.1"/>
    </source>
</evidence>
<feature type="domain" description="Tr-type G" evidence="9">
    <location>
        <begin position="4"/>
        <end position="225"/>
    </location>
</feature>
<dbReference type="InterPro" id="IPR029459">
    <property type="entry name" value="EFTU-type"/>
</dbReference>
<evidence type="ECO:0000259" key="9">
    <source>
        <dbReference type="PROSITE" id="PS51722"/>
    </source>
</evidence>
<comment type="similarity">
    <text evidence="1 8">Belongs to the TRAFAC class translation factor GTPase superfamily. Classic translation factor GTPase family. IF-2 subfamily.</text>
</comment>
<dbReference type="GO" id="GO:0003924">
    <property type="term" value="F:GTPase activity"/>
    <property type="evidence" value="ECO:0007669"/>
    <property type="project" value="InterPro"/>
</dbReference>
<dbReference type="PANTHER" id="PTHR43381">
    <property type="entry name" value="TRANSLATION INITIATION FACTOR IF-2-RELATED"/>
    <property type="match status" value="1"/>
</dbReference>
<evidence type="ECO:0000256" key="4">
    <source>
        <dbReference type="ARBA" id="ARBA00022917"/>
    </source>
</evidence>
<reference evidence="10" key="1">
    <citation type="journal article" date="2014" name="Genome Biol. Evol.">
        <title>Pangenome evidence for extensive interdomain horizontal transfer affecting lineage core and shell genes in uncultured planktonic thaumarchaeota and euryarchaeota.</title>
        <authorList>
            <person name="Deschamps P."/>
            <person name="Zivanovic Y."/>
            <person name="Moreira D."/>
            <person name="Rodriguez-Valera F."/>
            <person name="Lopez-Garcia P."/>
        </authorList>
    </citation>
    <scope>NUCLEOTIDE SEQUENCE</scope>
</reference>
<dbReference type="InterPro" id="IPR000795">
    <property type="entry name" value="T_Tr_GTP-bd_dom"/>
</dbReference>
<organism evidence="10">
    <name type="scientific">uncultured marine group II/III euryarchaeote KM3_102_D05</name>
    <dbReference type="NCBI Taxonomy" id="1457845"/>
    <lineage>
        <taxon>Archaea</taxon>
        <taxon>Methanobacteriati</taxon>
        <taxon>Methanobacteriota</taxon>
        <taxon>environmental samples</taxon>
    </lineage>
</organism>
<dbReference type="SUPFAM" id="SSF52540">
    <property type="entry name" value="P-loop containing nucleoside triphosphate hydrolases"/>
    <property type="match status" value="1"/>
</dbReference>
<evidence type="ECO:0000256" key="7">
    <source>
        <dbReference type="NCBIfam" id="TIGR00491"/>
    </source>
</evidence>
<dbReference type="InterPro" id="IPR027417">
    <property type="entry name" value="P-loop_NTPase"/>
</dbReference>
<evidence type="ECO:0000256" key="5">
    <source>
        <dbReference type="ARBA" id="ARBA00023134"/>
    </source>
</evidence>
<proteinExistence type="inferred from homology"/>
<dbReference type="NCBIfam" id="TIGR00491">
    <property type="entry name" value="aIF-2"/>
    <property type="match status" value="1"/>
</dbReference>
<comment type="function">
    <text evidence="6 8">Function in general translation initiation by promoting the binding of the formylmethionine-tRNA to ribosomes. Seems to function along with eIF-2.</text>
</comment>
<dbReference type="EMBL" id="KF900550">
    <property type="protein sequence ID" value="AIE98939.1"/>
    <property type="molecule type" value="Genomic_DNA"/>
</dbReference>
<dbReference type="CDD" id="cd01887">
    <property type="entry name" value="IF2_eIF5B"/>
    <property type="match status" value="1"/>
</dbReference>
<evidence type="ECO:0000256" key="3">
    <source>
        <dbReference type="ARBA" id="ARBA00022741"/>
    </source>
</evidence>
<dbReference type="InterPro" id="IPR004544">
    <property type="entry name" value="TF_aIF-2_arc"/>
</dbReference>
<keyword evidence="4 8" id="KW-0648">Protein biosynthesis</keyword>
<dbReference type="Gene3D" id="3.40.50.300">
    <property type="entry name" value="P-loop containing nucleotide triphosphate hydrolases"/>
    <property type="match status" value="1"/>
</dbReference>
<dbReference type="InterPro" id="IPR023115">
    <property type="entry name" value="TIF_IF2_dom3"/>
</dbReference>
<dbReference type="NCBIfam" id="NF003078">
    <property type="entry name" value="PRK04004.1"/>
    <property type="match status" value="1"/>
</dbReference>
<dbReference type="InterPro" id="IPR036925">
    <property type="entry name" value="TIF_IF2_dom3_sf"/>
</dbReference>
<evidence type="ECO:0000256" key="2">
    <source>
        <dbReference type="ARBA" id="ARBA00022540"/>
    </source>
</evidence>
<dbReference type="Gene3D" id="3.40.50.10050">
    <property type="entry name" value="Translation initiation factor IF- 2, domain 3"/>
    <property type="match status" value="1"/>
</dbReference>
<evidence type="ECO:0000256" key="1">
    <source>
        <dbReference type="ARBA" id="ARBA00007733"/>
    </source>
</evidence>
<dbReference type="Gene3D" id="2.40.30.10">
    <property type="entry name" value="Translation factors"/>
    <property type="match status" value="2"/>
</dbReference>
<dbReference type="SUPFAM" id="SSF50447">
    <property type="entry name" value="Translation proteins"/>
    <property type="match status" value="1"/>
</dbReference>
<dbReference type="AlphaFoldDB" id="A0A075G6D2"/>
<dbReference type="PROSITE" id="PS51722">
    <property type="entry name" value="G_TR_2"/>
    <property type="match status" value="1"/>
</dbReference>
<dbReference type="FunFam" id="3.40.50.300:FF:000112">
    <property type="entry name" value="Eukaryotic translation initiation factor 5B"/>
    <property type="match status" value="1"/>
</dbReference>
<dbReference type="PRINTS" id="PR00315">
    <property type="entry name" value="ELONGATNFCT"/>
</dbReference>
<keyword evidence="2 8" id="KW-0396">Initiation factor</keyword>
<dbReference type="SUPFAM" id="SSF52156">
    <property type="entry name" value="Initiation factor IF2/eIF5b, domain 3"/>
    <property type="match status" value="1"/>
</dbReference>
<dbReference type="GO" id="GO:0005525">
    <property type="term" value="F:GTP binding"/>
    <property type="evidence" value="ECO:0007669"/>
    <property type="project" value="UniProtKB-KW"/>
</dbReference>
<keyword evidence="5" id="KW-0342">GTP-binding</keyword>
<sequence>MSSRRQPIVAVLGHVDHGKTSVLDHIRSLGVERQSSVMDREAGGITQHIGATEVPADILNEMCAPLMGGKEFNSPGLLFIDTPGHHSFSTLRARGGSLADIAILVVDIMDGCKPQTLESMRILRQAKTPFVIACNKVDRLYGWQSEPGRAMALSMRSQTADVKSLFEQKYWQLMGEFSQHGFNIERYDQITDFTQNIALVPCSAKEGEGIQDLLAVTIGLAERYLAEQLEDIEGAAEATVLELKEERGLGKTLDVILHRGTLKKGDEFAIATSDGPQVTRVKGMFSPRGMSEMRDAGDRWDVTESVTAAAGLKISAPELDSVLAGTTLRAIPDEESRKSILAMVAEECEISIELDEEGIAIKADTLGGLEALAFELRAMKDSEGEPLGINIRAANIGPITRKDIRSAETSSDPFERVILTFSSSILAEAQEELNSDDCEVTHIGSDIIYHVLEEYQQWVEKTTQDMAEAEREVVVHPGRILLLADHVFRRSGPAVVGVRVLGGRIVVGQRLLQPDGTRVGRVKSIRDGDHILTEAKQGDELAIAIEGAVVGRGIEEEDVLLVDIPASHARKLKKVELTSAEQDILEELITIHRKEDHFWGR</sequence>
<dbReference type="CDD" id="cd03703">
    <property type="entry name" value="aeIF5B_II"/>
    <property type="match status" value="1"/>
</dbReference>
<accession>A0A075G6D2</accession>
<dbReference type="GO" id="GO:0003743">
    <property type="term" value="F:translation initiation factor activity"/>
    <property type="evidence" value="ECO:0007669"/>
    <property type="project" value="UniProtKB-UniRule"/>
</dbReference>
<dbReference type="PANTHER" id="PTHR43381:SF4">
    <property type="entry name" value="EUKARYOTIC TRANSLATION INITIATION FACTOR 5B"/>
    <property type="match status" value="1"/>
</dbReference>
<dbReference type="Pfam" id="PF11987">
    <property type="entry name" value="IF-2"/>
    <property type="match status" value="1"/>
</dbReference>
<dbReference type="InterPro" id="IPR015760">
    <property type="entry name" value="TIF_IF2"/>
</dbReference>
<dbReference type="CDD" id="cd16266">
    <property type="entry name" value="IF2_aeIF5B_IV"/>
    <property type="match status" value="1"/>
</dbReference>
<dbReference type="Pfam" id="PF14578">
    <property type="entry name" value="GTP_EFTU_D4"/>
    <property type="match status" value="1"/>
</dbReference>
<evidence type="ECO:0000256" key="6">
    <source>
        <dbReference type="ARBA" id="ARBA00024852"/>
    </source>
</evidence>
<keyword evidence="3" id="KW-0547">Nucleotide-binding</keyword>
<dbReference type="GO" id="GO:0005737">
    <property type="term" value="C:cytoplasm"/>
    <property type="evidence" value="ECO:0007669"/>
    <property type="project" value="TreeGrafter"/>
</dbReference>
<name>A0A075G6D2_9EURY</name>
<dbReference type="Pfam" id="PF00009">
    <property type="entry name" value="GTP_EFTU"/>
    <property type="match status" value="1"/>
</dbReference>
<dbReference type="InterPro" id="IPR009000">
    <property type="entry name" value="Transl_B-barrel_sf"/>
</dbReference>